<keyword evidence="2" id="KW-1185">Reference proteome</keyword>
<dbReference type="RefSeq" id="WP_116684264.1">
    <property type="nucleotide sequence ID" value="NZ_QURL01000007.1"/>
</dbReference>
<dbReference type="Proteomes" id="UP000264310">
    <property type="component" value="Unassembled WGS sequence"/>
</dbReference>
<evidence type="ECO:0000313" key="2">
    <source>
        <dbReference type="Proteomes" id="UP000264310"/>
    </source>
</evidence>
<dbReference type="PANTHER" id="PTHR35105:SF2">
    <property type="entry name" value="PROTEIN CDI"/>
    <property type="match status" value="1"/>
</dbReference>
<accession>A0A371WZC2</accession>
<dbReference type="PANTHER" id="PTHR35105">
    <property type="entry name" value="EXPRESSED PROTEIN"/>
    <property type="match status" value="1"/>
</dbReference>
<organism evidence="1 2">
    <name type="scientific">Fulvimarina endophytica</name>
    <dbReference type="NCBI Taxonomy" id="2293836"/>
    <lineage>
        <taxon>Bacteria</taxon>
        <taxon>Pseudomonadati</taxon>
        <taxon>Pseudomonadota</taxon>
        <taxon>Alphaproteobacteria</taxon>
        <taxon>Hyphomicrobiales</taxon>
        <taxon>Aurantimonadaceae</taxon>
        <taxon>Fulvimarina</taxon>
    </lineage>
</organism>
<evidence type="ECO:0000313" key="1">
    <source>
        <dbReference type="EMBL" id="RFC62322.1"/>
    </source>
</evidence>
<dbReference type="EMBL" id="QURL01000007">
    <property type="protein sequence ID" value="RFC62322.1"/>
    <property type="molecule type" value="Genomic_DNA"/>
</dbReference>
<dbReference type="SUPFAM" id="SSF53448">
    <property type="entry name" value="Nucleotide-diphospho-sugar transferases"/>
    <property type="match status" value="1"/>
</dbReference>
<keyword evidence="1" id="KW-0808">Transferase</keyword>
<gene>
    <name evidence="1" type="ORF">DYI37_15920</name>
</gene>
<proteinExistence type="predicted"/>
<dbReference type="InterPro" id="IPR029044">
    <property type="entry name" value="Nucleotide-diphossugar_trans"/>
</dbReference>
<name>A0A371WZC2_9HYPH</name>
<dbReference type="AlphaFoldDB" id="A0A371WZC2"/>
<protein>
    <submittedName>
        <fullName evidence="1">Glycosyltransferase</fullName>
    </submittedName>
</protein>
<dbReference type="GO" id="GO:0016740">
    <property type="term" value="F:transferase activity"/>
    <property type="evidence" value="ECO:0007669"/>
    <property type="project" value="UniProtKB-KW"/>
</dbReference>
<sequence length="235" mass="26880">MSEKIKVYVGYDSREDIAWQVCRHSLLRHASAEIEVYPLKQTALRELGLYTRSADKAATEFSLTRFLVPYLAAHDGWTVFVDCDFLFTTDIVKVTQGASREKAVHVVQHDYTPANATKMDGQAQASYPRKNWSSFILFNNAHPLVKALTPEVVNNESPAFLHRFSWVPDDAMIGSLPLGWNFLEGEYPKPDEVPNAIHFTNGGPWFENWQHVDYADLWMAEREHYEKSRNDQASA</sequence>
<reference evidence="1 2" key="1">
    <citation type="submission" date="2018-08" db="EMBL/GenBank/DDBJ databases">
        <title>Fulvimarina sp. 85, whole genome shotgun sequence.</title>
        <authorList>
            <person name="Tuo L."/>
        </authorList>
    </citation>
    <scope>NUCLEOTIDE SEQUENCE [LARGE SCALE GENOMIC DNA]</scope>
    <source>
        <strain evidence="1 2">85</strain>
    </source>
</reference>
<dbReference type="Gene3D" id="3.90.550.10">
    <property type="entry name" value="Spore Coat Polysaccharide Biosynthesis Protein SpsA, Chain A"/>
    <property type="match status" value="1"/>
</dbReference>
<dbReference type="OrthoDB" id="7340531at2"/>
<comment type="caution">
    <text evidence="1">The sequence shown here is derived from an EMBL/GenBank/DDBJ whole genome shotgun (WGS) entry which is preliminary data.</text>
</comment>